<comment type="subcellular location">
    <subcellularLocation>
        <location evidence="1">Cytoplasm</location>
        <location evidence="1">Cytoskeleton</location>
        <location evidence="1">Cilium axoneme</location>
    </subcellularLocation>
</comment>
<dbReference type="InterPro" id="IPR034907">
    <property type="entry name" value="NDK-like_dom"/>
</dbReference>
<dbReference type="CDD" id="cd04412">
    <property type="entry name" value="NDPk7B"/>
    <property type="match status" value="1"/>
</dbReference>
<keyword evidence="7" id="KW-1185">Reference proteome</keyword>
<comment type="caution">
    <text evidence="5">Lacks conserved residue(s) required for the propagation of feature annotation.</text>
</comment>
<dbReference type="CTD" id="41174"/>
<name>A0AAJ6YWB5_9HYME</name>
<dbReference type="Proteomes" id="UP000695007">
    <property type="component" value="Unplaced"/>
</dbReference>
<dbReference type="InterPro" id="IPR036850">
    <property type="entry name" value="NDK-like_dom_sf"/>
</dbReference>
<dbReference type="PROSITE" id="PS51374">
    <property type="entry name" value="NDPK_LIKE"/>
    <property type="match status" value="2"/>
</dbReference>
<organism evidence="7 8">
    <name type="scientific">Ceratosolen solmsi marchali</name>
    <dbReference type="NCBI Taxonomy" id="326594"/>
    <lineage>
        <taxon>Eukaryota</taxon>
        <taxon>Metazoa</taxon>
        <taxon>Ecdysozoa</taxon>
        <taxon>Arthropoda</taxon>
        <taxon>Hexapoda</taxon>
        <taxon>Insecta</taxon>
        <taxon>Pterygota</taxon>
        <taxon>Neoptera</taxon>
        <taxon>Endopterygota</taxon>
        <taxon>Hymenoptera</taxon>
        <taxon>Apocrita</taxon>
        <taxon>Proctotrupomorpha</taxon>
        <taxon>Chalcidoidea</taxon>
        <taxon>Agaonidae</taxon>
        <taxon>Agaoninae</taxon>
        <taxon>Ceratosolen</taxon>
    </lineage>
</organism>
<dbReference type="Gene3D" id="2.30.29.170">
    <property type="match status" value="1"/>
</dbReference>
<keyword evidence="8" id="KW-0808">Transferase</keyword>
<dbReference type="Gene3D" id="3.30.70.141">
    <property type="entry name" value="Nucleoside diphosphate kinase-like domain"/>
    <property type="match status" value="2"/>
</dbReference>
<feature type="non-terminal residue" evidence="8">
    <location>
        <position position="360"/>
    </location>
</feature>
<dbReference type="InterPro" id="IPR037993">
    <property type="entry name" value="NDPk7B"/>
</dbReference>
<protein>
    <submittedName>
        <fullName evidence="8">Nucleoside diphosphate kinase 7</fullName>
    </submittedName>
</protein>
<feature type="domain" description="DM10" evidence="6">
    <location>
        <begin position="4"/>
        <end position="92"/>
    </location>
</feature>
<comment type="similarity">
    <text evidence="5">Belongs to the NDK family.</text>
</comment>
<evidence type="ECO:0000256" key="3">
    <source>
        <dbReference type="ARBA" id="ARBA00023212"/>
    </source>
</evidence>
<evidence type="ECO:0000256" key="1">
    <source>
        <dbReference type="ARBA" id="ARBA00004430"/>
    </source>
</evidence>
<proteinExistence type="inferred from homology"/>
<dbReference type="PANTHER" id="PTHR43109">
    <property type="entry name" value="NUCLEOSIDE DIPHOSPHATE KINASE 7"/>
    <property type="match status" value="1"/>
</dbReference>
<dbReference type="SUPFAM" id="SSF54919">
    <property type="entry name" value="Nucleoside diphosphate kinase, NDK"/>
    <property type="match status" value="2"/>
</dbReference>
<dbReference type="GO" id="GO:0005879">
    <property type="term" value="C:axonemal microtubule"/>
    <property type="evidence" value="ECO:0007669"/>
    <property type="project" value="TreeGrafter"/>
</dbReference>
<dbReference type="FunFam" id="3.30.70.141:FF:000004">
    <property type="entry name" value="Nucleoside diphosphate kinase 7"/>
    <property type="match status" value="1"/>
</dbReference>
<keyword evidence="3" id="KW-0206">Cytoskeleton</keyword>
<evidence type="ECO:0000256" key="4">
    <source>
        <dbReference type="ARBA" id="ARBA00023273"/>
    </source>
</evidence>
<evidence type="ECO:0000313" key="7">
    <source>
        <dbReference type="Proteomes" id="UP000695007"/>
    </source>
</evidence>
<dbReference type="PROSITE" id="PS51336">
    <property type="entry name" value="DM10"/>
    <property type="match status" value="1"/>
</dbReference>
<gene>
    <name evidence="8" type="primary">LOC105368237</name>
</gene>
<keyword evidence="2" id="KW-0963">Cytoplasm</keyword>
<dbReference type="GO" id="GO:0016301">
    <property type="term" value="F:kinase activity"/>
    <property type="evidence" value="ECO:0007669"/>
    <property type="project" value="UniProtKB-KW"/>
</dbReference>
<dbReference type="GO" id="GO:0005813">
    <property type="term" value="C:centrosome"/>
    <property type="evidence" value="ECO:0007669"/>
    <property type="project" value="TreeGrafter"/>
</dbReference>
<dbReference type="SMART" id="SM00562">
    <property type="entry name" value="NDK"/>
    <property type="match status" value="1"/>
</dbReference>
<dbReference type="Pfam" id="PF00334">
    <property type="entry name" value="NDK"/>
    <property type="match status" value="2"/>
</dbReference>
<dbReference type="SMART" id="SM00676">
    <property type="entry name" value="DM10"/>
    <property type="match status" value="1"/>
</dbReference>
<evidence type="ECO:0000313" key="8">
    <source>
        <dbReference type="RefSeq" id="XP_011505516.1"/>
    </source>
</evidence>
<dbReference type="KEGG" id="csol:105368237"/>
<sequence>MAADSERYIFEAEWYDKVSFTLKKFYLYFFPSDNSVELFDLKTRKTFLRRSKCNGVESKDFYVGAMVTIFSRNIKITNFADQATKKKLSSKRVKTYVILKPNIINKLGEILKTISDYDFHISNLRMGQINLEDANEIFESTSDKLITLIECIIAGPVILLVLLSEDTTVRLQKLTTTFEENSISNGIYISDNKDEINFFSSEENIKQKIKSSAKLQNCTCCIIKPHAVQAKLFGPIIIDIQKANFIISAVEQFYINSVNSEEFLEVYKGVLPDYAAMVSELQSGVCFAMEITHSDAQLDIVSEFRKFCGPMDPEMARQLRPNTLRAKYGKTRIQNAVHCSDLSDDGLLEVEYFFQILNKN</sequence>
<evidence type="ECO:0000256" key="5">
    <source>
        <dbReference type="PROSITE-ProRule" id="PRU00706"/>
    </source>
</evidence>
<dbReference type="GeneID" id="105368237"/>
<reference evidence="8" key="1">
    <citation type="submission" date="2025-08" db="UniProtKB">
        <authorList>
            <consortium name="RefSeq"/>
        </authorList>
    </citation>
    <scope>IDENTIFICATION</scope>
</reference>
<dbReference type="InterPro" id="IPR006602">
    <property type="entry name" value="DM10_dom"/>
</dbReference>
<evidence type="ECO:0000256" key="2">
    <source>
        <dbReference type="ARBA" id="ARBA00022490"/>
    </source>
</evidence>
<evidence type="ECO:0000259" key="6">
    <source>
        <dbReference type="PROSITE" id="PS51336"/>
    </source>
</evidence>
<dbReference type="AlphaFoldDB" id="A0AAJ6YWB5"/>
<keyword evidence="8" id="KW-0418">Kinase</keyword>
<accession>A0AAJ6YWB5</accession>
<keyword evidence="4" id="KW-0966">Cell projection</keyword>
<dbReference type="RefSeq" id="XP_011505516.1">
    <property type="nucleotide sequence ID" value="XM_011507214.1"/>
</dbReference>
<dbReference type="PANTHER" id="PTHR43109:SF2">
    <property type="entry name" value="NUCLEOSIDE DIPHOSPHATE KINASE 7"/>
    <property type="match status" value="1"/>
</dbReference>